<accession>A0A066XTC5</accession>
<dbReference type="EMBL" id="JMSE01000581">
    <property type="protein sequence ID" value="KDN69006.1"/>
    <property type="molecule type" value="Genomic_DNA"/>
</dbReference>
<dbReference type="OrthoDB" id="4849395at2759"/>
<evidence type="ECO:0000313" key="2">
    <source>
        <dbReference type="EMBL" id="KDN69006.1"/>
    </source>
</evidence>
<gene>
    <name evidence="2" type="ORF">CSUB01_11574</name>
</gene>
<sequence length="573" mass="64455">MAELKKSTDYDKSIKLVTRRDWPECKRLPTEHATITTPNIVALYTVETNRNKDVNGYSDKKQAYKAIEAWVRSTVDPALLSPARMEILDGSSKTGDPTRKDMTLRTLLKVLKRHCAPNDSTTLTSVREEYLAVLTRANTNINAASWHADWQKCYLRGKQYDIPEVQGNLATKSFLRAVSAQLAPTWGREALNRVIENETTNKDNLSLSKYRAIFIALHHEETLTKGKGKVAGVYATLSDRSDRNPETHSSRIKDCPCGIPATCNPAEYPHVKLAVQGISRQATLKQTAEESAKIKERLREEKWQSVRYALINKGWIDQPTKGPKKRRPPQKNKDKDNKEAGSNPTDLLTEGPSEASVKLETQKPDDVVAGTSVQGELHEGNLLTPESTPRPDMPVEADFSTEEAVETQIQQDSRQEEQAVDTTAGVASNTSQSPSRERIKDVIYVQTDSPDEDRKVVSQAGPSDSTFKAERPSRFENTSTTDRLSQAGSAPGVEGHTKPVRRSQRAMGLPPENEQEERRSSRWEQRRTQNFFAQLRKKSPLVHNILRNSSFAHNTLIWTDNNSQEELRFADRE</sequence>
<protein>
    <submittedName>
        <fullName evidence="2">Uncharacterized protein</fullName>
    </submittedName>
</protein>
<evidence type="ECO:0000256" key="1">
    <source>
        <dbReference type="SAM" id="MobiDB-lite"/>
    </source>
</evidence>
<dbReference type="STRING" id="1173701.A0A066XTC5"/>
<reference evidence="3" key="1">
    <citation type="journal article" date="2014" name="Genome Announc.">
        <title>Draft genome sequence of Colletotrichum sublineola, a destructive pathogen of cultivated sorghum.</title>
        <authorList>
            <person name="Baroncelli R."/>
            <person name="Sanz-Martin J.M."/>
            <person name="Rech G.E."/>
            <person name="Sukno S.A."/>
            <person name="Thon M.R."/>
        </authorList>
    </citation>
    <scope>NUCLEOTIDE SEQUENCE [LARGE SCALE GENOMIC DNA]</scope>
    <source>
        <strain evidence="3">TX430BB</strain>
    </source>
</reference>
<dbReference type="AlphaFoldDB" id="A0A066XTC5"/>
<organism evidence="2 3">
    <name type="scientific">Colletotrichum sublineola</name>
    <name type="common">Sorghum anthracnose fungus</name>
    <dbReference type="NCBI Taxonomy" id="1173701"/>
    <lineage>
        <taxon>Eukaryota</taxon>
        <taxon>Fungi</taxon>
        <taxon>Dikarya</taxon>
        <taxon>Ascomycota</taxon>
        <taxon>Pezizomycotina</taxon>
        <taxon>Sordariomycetes</taxon>
        <taxon>Hypocreomycetidae</taxon>
        <taxon>Glomerellales</taxon>
        <taxon>Glomerellaceae</taxon>
        <taxon>Colletotrichum</taxon>
        <taxon>Colletotrichum graminicola species complex</taxon>
    </lineage>
</organism>
<comment type="caution">
    <text evidence="2">The sequence shown here is derived from an EMBL/GenBank/DDBJ whole genome shotgun (WGS) entry which is preliminary data.</text>
</comment>
<feature type="compositionally biased region" description="Polar residues" evidence="1">
    <location>
        <begin position="475"/>
        <end position="488"/>
    </location>
</feature>
<feature type="compositionally biased region" description="Basic and acidic residues" evidence="1">
    <location>
        <begin position="516"/>
        <end position="525"/>
    </location>
</feature>
<feature type="region of interest" description="Disordered" evidence="1">
    <location>
        <begin position="314"/>
        <end position="525"/>
    </location>
</feature>
<proteinExistence type="predicted"/>
<dbReference type="HOGENOM" id="CLU_475657_0_0_1"/>
<feature type="compositionally biased region" description="Polar residues" evidence="1">
    <location>
        <begin position="425"/>
        <end position="434"/>
    </location>
</feature>
<evidence type="ECO:0000313" key="3">
    <source>
        <dbReference type="Proteomes" id="UP000027238"/>
    </source>
</evidence>
<dbReference type="Proteomes" id="UP000027238">
    <property type="component" value="Unassembled WGS sequence"/>
</dbReference>
<name>A0A066XTC5_COLSU</name>
<keyword evidence="3" id="KW-1185">Reference proteome</keyword>